<evidence type="ECO:0000313" key="2">
    <source>
        <dbReference type="Proteomes" id="UP000036847"/>
    </source>
</evidence>
<dbReference type="Proteomes" id="UP000036847">
    <property type="component" value="Chromosome"/>
</dbReference>
<evidence type="ECO:0008006" key="3">
    <source>
        <dbReference type="Google" id="ProtNLM"/>
    </source>
</evidence>
<proteinExistence type="predicted"/>
<dbReference type="Gene3D" id="3.40.630.30">
    <property type="match status" value="1"/>
</dbReference>
<dbReference type="AlphaFoldDB" id="A0AAE6ETE5"/>
<evidence type="ECO:0000313" key="1">
    <source>
        <dbReference type="EMBL" id="QCQ45689.1"/>
    </source>
</evidence>
<organism evidence="1 2">
    <name type="scientific">Bacteroides fragilis</name>
    <dbReference type="NCBI Taxonomy" id="817"/>
    <lineage>
        <taxon>Bacteria</taxon>
        <taxon>Pseudomonadati</taxon>
        <taxon>Bacteroidota</taxon>
        <taxon>Bacteroidia</taxon>
        <taxon>Bacteroidales</taxon>
        <taxon>Bacteroidaceae</taxon>
        <taxon>Bacteroides</taxon>
    </lineage>
</organism>
<protein>
    <recommendedName>
        <fullName evidence="3">N-acetyltransferase</fullName>
    </recommendedName>
</protein>
<dbReference type="EMBL" id="CP036546">
    <property type="protein sequence ID" value="QCQ45689.1"/>
    <property type="molecule type" value="Genomic_DNA"/>
</dbReference>
<reference evidence="1 2" key="1">
    <citation type="submission" date="2019-03" db="EMBL/GenBank/DDBJ databases">
        <title>Complete genome assembly of MDR B. fragilis.</title>
        <authorList>
            <person name="Sydenham T.V."/>
            <person name="Hasman H."/>
            <person name="Justesen U.S."/>
        </authorList>
    </citation>
    <scope>NUCLEOTIDE SEQUENCE [LARGE SCALE GENOMIC DNA]</scope>
    <source>
        <strain evidence="1 2">DCMSKEJBY0001B</strain>
    </source>
</reference>
<name>A0AAE6ETE5_BACFG</name>
<accession>A0AAE6ETE5</accession>
<gene>
    <name evidence="1" type="ORF">EC80_012900</name>
</gene>
<dbReference type="RefSeq" id="WP_033572626.1">
    <property type="nucleotide sequence ID" value="NZ_CP036546.1"/>
</dbReference>
<sequence>MILPFDFQMDKYGVHVRLVKESDAQFIVSLRTNPQLNKYIHFTSDDVIAQVNWIKSYKEREKKGIEYYFVYSFRGVDYGVSRLYNITEKDFTSGSWVFLPTSPVGLSVLSSIIVKEIAYDILGLESDYADIRKNNKSVIKFNMSFQPEIIKEDEENIYLRFDKTLFNNNKMRHVEVCTNLLGVEYNK</sequence>